<accession>A0A1B1SBS4</accession>
<dbReference type="PANTHER" id="PTHR10889">
    <property type="entry name" value="DEOXYRIBOSE-PHOSPHATE ALDOLASE"/>
    <property type="match status" value="1"/>
</dbReference>
<evidence type="ECO:0000256" key="5">
    <source>
        <dbReference type="ARBA" id="ARBA00023270"/>
    </source>
</evidence>
<dbReference type="SUPFAM" id="SSF51569">
    <property type="entry name" value="Aldolase"/>
    <property type="match status" value="1"/>
</dbReference>
<dbReference type="CDD" id="cd00959">
    <property type="entry name" value="DeoC"/>
    <property type="match status" value="1"/>
</dbReference>
<accession>A0A1Z2XGQ1</accession>
<comment type="pathway">
    <text evidence="1">Carbohydrate degradation; 2-deoxy-D-ribose 1-phosphate degradation; D-glyceraldehyde 3-phosphate and acetaldehyde from 2-deoxy-alpha-D-ribose 1-phosphate: step 2/2.</text>
</comment>
<evidence type="ECO:0000256" key="2">
    <source>
        <dbReference type="ARBA" id="ARBA00009473"/>
    </source>
</evidence>
<dbReference type="InterPro" id="IPR002915">
    <property type="entry name" value="DeoC/FbaB/LacD_aldolase"/>
</dbReference>
<dbReference type="GO" id="GO:0016052">
    <property type="term" value="P:carbohydrate catabolic process"/>
    <property type="evidence" value="ECO:0007669"/>
    <property type="project" value="TreeGrafter"/>
</dbReference>
<sequence>MSDKYHQPIEASTVTIDDASVAAAVNKILDEHYQENCNTEVYRTLFNCIDLTTLATTDSPASVSDFTERVNSFEDKHPDLPNVAAICVYPNFAQVVRAVLDVSSVRVACVAGAFPSGQSFPEVKVAETAMAVSTGADEIDMVFPVGDYLDGDWEAVSDDIAEIKAACGEAHLKVILETGALKSAEHIRNASILSMYSGADFIKTSTGKVYPGASLEAAYVMAQSIKEYYEKTGRKVGFKAAGGVATTEDAVKYYTIVKEILGEEWMNNTTFRLGASRLANNLLSALLGSETKHF</sequence>
<dbReference type="GeneID" id="65537503"/>
<dbReference type="GO" id="GO:0004139">
    <property type="term" value="F:deoxyribose-phosphate aldolase activity"/>
    <property type="evidence" value="ECO:0007669"/>
    <property type="project" value="UniProtKB-UniRule"/>
</dbReference>
<dbReference type="RefSeq" id="WP_068961568.1">
    <property type="nucleotide sequence ID" value="NZ_CAJTAP010000001.1"/>
</dbReference>
<dbReference type="NCBIfam" id="TIGR00126">
    <property type="entry name" value="deoC"/>
    <property type="match status" value="1"/>
</dbReference>
<name>A0A1B1SBS4_9BACT</name>
<dbReference type="Pfam" id="PF01791">
    <property type="entry name" value="DeoC"/>
    <property type="match status" value="1"/>
</dbReference>
<dbReference type="Proteomes" id="UP000186351">
    <property type="component" value="Chromosome"/>
</dbReference>
<keyword evidence="5" id="KW-0704">Schiff base</keyword>
<evidence type="ECO:0000256" key="7">
    <source>
        <dbReference type="NCBIfam" id="TIGR00126"/>
    </source>
</evidence>
<dbReference type="EC" id="4.1.2.4" evidence="3 7"/>
<protein>
    <recommendedName>
        <fullName evidence="3 7">Deoxyribose-phosphate aldolase</fullName>
        <ecNumber evidence="3 7">4.1.2.4</ecNumber>
    </recommendedName>
</protein>
<dbReference type="Gene3D" id="3.20.20.70">
    <property type="entry name" value="Aldolase class I"/>
    <property type="match status" value="1"/>
</dbReference>
<dbReference type="PANTHER" id="PTHR10889:SF3">
    <property type="entry name" value="DEOXYRIBOSE-PHOSPHATE ALDOLASE"/>
    <property type="match status" value="1"/>
</dbReference>
<dbReference type="InterPro" id="IPR011343">
    <property type="entry name" value="DeoC"/>
</dbReference>
<organism evidence="8 9">
    <name type="scientific">Muribaculum intestinale</name>
    <dbReference type="NCBI Taxonomy" id="1796646"/>
    <lineage>
        <taxon>Bacteria</taxon>
        <taxon>Pseudomonadati</taxon>
        <taxon>Bacteroidota</taxon>
        <taxon>Bacteroidia</taxon>
        <taxon>Bacteroidales</taxon>
        <taxon>Muribaculaceae</taxon>
        <taxon>Muribaculum</taxon>
    </lineage>
</organism>
<evidence type="ECO:0000256" key="1">
    <source>
        <dbReference type="ARBA" id="ARBA00004816"/>
    </source>
</evidence>
<proteinExistence type="inferred from homology"/>
<dbReference type="KEGG" id="pary:A4V02_11530"/>
<dbReference type="SMART" id="SM01133">
    <property type="entry name" value="DeoC"/>
    <property type="match status" value="1"/>
</dbReference>
<comment type="similarity">
    <text evidence="2">Belongs to the DeoC/FbaB aldolase family. DeoC type 2 subfamily.</text>
</comment>
<dbReference type="InterPro" id="IPR013785">
    <property type="entry name" value="Aldolase_TIM"/>
</dbReference>
<evidence type="ECO:0000256" key="4">
    <source>
        <dbReference type="ARBA" id="ARBA00023239"/>
    </source>
</evidence>
<dbReference type="GO" id="GO:0009264">
    <property type="term" value="P:deoxyribonucleotide catabolic process"/>
    <property type="evidence" value="ECO:0007669"/>
    <property type="project" value="UniProtKB-UniRule"/>
</dbReference>
<dbReference type="GO" id="GO:0005737">
    <property type="term" value="C:cytoplasm"/>
    <property type="evidence" value="ECO:0007669"/>
    <property type="project" value="InterPro"/>
</dbReference>
<keyword evidence="4" id="KW-0456">Lyase</keyword>
<gene>
    <name evidence="8" type="ORF">A4V02_11530</name>
</gene>
<dbReference type="EMBL" id="CP015402">
    <property type="protein sequence ID" value="ANU64283.1"/>
    <property type="molecule type" value="Genomic_DNA"/>
</dbReference>
<evidence type="ECO:0000313" key="9">
    <source>
        <dbReference type="Proteomes" id="UP000186351"/>
    </source>
</evidence>
<dbReference type="AlphaFoldDB" id="A0A1B1SBS4"/>
<keyword evidence="9" id="KW-1185">Reference proteome</keyword>
<evidence type="ECO:0000256" key="6">
    <source>
        <dbReference type="ARBA" id="ARBA00048791"/>
    </source>
</evidence>
<dbReference type="STRING" id="1796646.A4V02_11530"/>
<dbReference type="PIRSF" id="PIRSF001357">
    <property type="entry name" value="DeoC"/>
    <property type="match status" value="1"/>
</dbReference>
<evidence type="ECO:0000256" key="3">
    <source>
        <dbReference type="ARBA" id="ARBA00012515"/>
    </source>
</evidence>
<reference evidence="9" key="1">
    <citation type="submission" date="2016-04" db="EMBL/GenBank/DDBJ databases">
        <title>Complete Genome Sequences of Twelve Strains of a Stable Defined Moderately Diverse Mouse Microbiota 2 (sDMDMm2).</title>
        <authorList>
            <person name="Uchimura Y."/>
            <person name="Wyss M."/>
            <person name="Brugiroux S."/>
            <person name="Limenitakis J.P."/>
            <person name="Stecher B."/>
            <person name="McCoy K.D."/>
            <person name="Macpherson A.J."/>
        </authorList>
    </citation>
    <scope>NUCLEOTIDE SEQUENCE [LARGE SCALE GENOMIC DNA]</scope>
    <source>
        <strain evidence="9">YL27</strain>
    </source>
</reference>
<evidence type="ECO:0000313" key="8">
    <source>
        <dbReference type="EMBL" id="ANU64283.1"/>
    </source>
</evidence>
<comment type="catalytic activity">
    <reaction evidence="6">
        <text>2-deoxy-D-ribose 5-phosphate = D-glyceraldehyde 3-phosphate + acetaldehyde</text>
        <dbReference type="Rhea" id="RHEA:12821"/>
        <dbReference type="ChEBI" id="CHEBI:15343"/>
        <dbReference type="ChEBI" id="CHEBI:59776"/>
        <dbReference type="ChEBI" id="CHEBI:62877"/>
        <dbReference type="EC" id="4.1.2.4"/>
    </reaction>
</comment>
<dbReference type="OrthoDB" id="9778711at2"/>